<keyword evidence="3" id="KW-1185">Reference proteome</keyword>
<evidence type="ECO:0000313" key="3">
    <source>
        <dbReference type="Proteomes" id="UP001433638"/>
    </source>
</evidence>
<sequence length="86" mass="9456">MKKLWMLGVAMLLAAQAGMADPSAANRIAANKTYKPLAQAEFLQQYAEVAGKQASAADYKKYLKRWKGAKADGWLMDVRTFAETEG</sequence>
<dbReference type="RefSeq" id="WP_349587977.1">
    <property type="nucleotide sequence ID" value="NZ_JBEFLD010000005.1"/>
</dbReference>
<feature type="signal peptide" evidence="1">
    <location>
        <begin position="1"/>
        <end position="20"/>
    </location>
</feature>
<protein>
    <submittedName>
        <fullName evidence="2">Uncharacterized protein</fullName>
    </submittedName>
</protein>
<reference evidence="2" key="1">
    <citation type="submission" date="2024-06" db="EMBL/GenBank/DDBJ databases">
        <title>Genome sequence of Vogesella sp. MAHUQ-64.</title>
        <authorList>
            <person name="Huq M.A."/>
        </authorList>
    </citation>
    <scope>NUCLEOTIDE SEQUENCE</scope>
    <source>
        <strain evidence="2">MAHUQ-64</strain>
    </source>
</reference>
<evidence type="ECO:0000313" key="2">
    <source>
        <dbReference type="EMBL" id="MEQ6291314.1"/>
    </source>
</evidence>
<accession>A0ABV1M8M4</accession>
<evidence type="ECO:0000256" key="1">
    <source>
        <dbReference type="SAM" id="SignalP"/>
    </source>
</evidence>
<comment type="caution">
    <text evidence="2">The sequence shown here is derived from an EMBL/GenBank/DDBJ whole genome shotgun (WGS) entry which is preliminary data.</text>
</comment>
<gene>
    <name evidence="2" type="ORF">ABNW52_11895</name>
</gene>
<dbReference type="EMBL" id="JBEFLD010000005">
    <property type="protein sequence ID" value="MEQ6291314.1"/>
    <property type="molecule type" value="Genomic_DNA"/>
</dbReference>
<dbReference type="Proteomes" id="UP001433638">
    <property type="component" value="Unassembled WGS sequence"/>
</dbReference>
<organism evidence="2 3">
    <name type="scientific">Vogesella oryzagri</name>
    <dbReference type="NCBI Taxonomy" id="3160864"/>
    <lineage>
        <taxon>Bacteria</taxon>
        <taxon>Pseudomonadati</taxon>
        <taxon>Pseudomonadota</taxon>
        <taxon>Betaproteobacteria</taxon>
        <taxon>Neisseriales</taxon>
        <taxon>Chromobacteriaceae</taxon>
        <taxon>Vogesella</taxon>
    </lineage>
</organism>
<keyword evidence="1" id="KW-0732">Signal</keyword>
<feature type="chain" id="PRO_5046356955" evidence="1">
    <location>
        <begin position="21"/>
        <end position="86"/>
    </location>
</feature>
<name>A0ABV1M8M4_9NEIS</name>
<proteinExistence type="predicted"/>